<reference evidence="4" key="1">
    <citation type="journal article" date="2019" name="Int. J. Syst. Evol. Microbiol.">
        <title>The Global Catalogue of Microorganisms (GCM) 10K type strain sequencing project: providing services to taxonomists for standard genome sequencing and annotation.</title>
        <authorList>
            <consortium name="The Broad Institute Genomics Platform"/>
            <consortium name="The Broad Institute Genome Sequencing Center for Infectious Disease"/>
            <person name="Wu L."/>
            <person name="Ma J."/>
        </authorList>
    </citation>
    <scope>NUCLEOTIDE SEQUENCE [LARGE SCALE GENOMIC DNA]</scope>
    <source>
        <strain evidence="4">JCM 16114</strain>
    </source>
</reference>
<keyword evidence="4" id="KW-1185">Reference proteome</keyword>
<gene>
    <name evidence="3" type="ORF">GCM10009850_015750</name>
</gene>
<dbReference type="SFLD" id="SFLDS00005">
    <property type="entry name" value="Isoprenoid_Synthase_Type_I"/>
    <property type="match status" value="1"/>
</dbReference>
<feature type="compositionally biased region" description="Pro residues" evidence="2">
    <location>
        <begin position="123"/>
        <end position="132"/>
    </location>
</feature>
<dbReference type="Gene3D" id="1.10.600.10">
    <property type="entry name" value="Farnesyl Diphosphate Synthase"/>
    <property type="match status" value="1"/>
</dbReference>
<evidence type="ECO:0008006" key="5">
    <source>
        <dbReference type="Google" id="ProtNLM"/>
    </source>
</evidence>
<accession>A0ABP5P2Q4</accession>
<dbReference type="RefSeq" id="WP_344472058.1">
    <property type="nucleotide sequence ID" value="NZ_BAAAQX010000003.1"/>
</dbReference>
<feature type="compositionally biased region" description="Low complexity" evidence="2">
    <location>
        <begin position="351"/>
        <end position="363"/>
    </location>
</feature>
<dbReference type="EMBL" id="BAAAQX010000003">
    <property type="protein sequence ID" value="GAA2206117.1"/>
    <property type="molecule type" value="Genomic_DNA"/>
</dbReference>
<dbReference type="SUPFAM" id="SSF48576">
    <property type="entry name" value="Terpenoid synthases"/>
    <property type="match status" value="1"/>
</dbReference>
<dbReference type="Pfam" id="PF19086">
    <property type="entry name" value="Terpene_syn_C_2"/>
    <property type="match status" value="1"/>
</dbReference>
<evidence type="ECO:0000313" key="3">
    <source>
        <dbReference type="EMBL" id="GAA2206117.1"/>
    </source>
</evidence>
<dbReference type="SFLD" id="SFLDG01020">
    <property type="entry name" value="Terpene_Cyclase_Like_2"/>
    <property type="match status" value="1"/>
</dbReference>
<dbReference type="InterPro" id="IPR034686">
    <property type="entry name" value="Terpene_cyclase-like_2"/>
</dbReference>
<protein>
    <recommendedName>
        <fullName evidence="5">Terpene synthase</fullName>
    </recommendedName>
</protein>
<proteinExistence type="predicted"/>
<evidence type="ECO:0000256" key="1">
    <source>
        <dbReference type="ARBA" id="ARBA00023239"/>
    </source>
</evidence>
<organism evidence="3 4">
    <name type="scientific">Nonomuraea monospora</name>
    <dbReference type="NCBI Taxonomy" id="568818"/>
    <lineage>
        <taxon>Bacteria</taxon>
        <taxon>Bacillati</taxon>
        <taxon>Actinomycetota</taxon>
        <taxon>Actinomycetes</taxon>
        <taxon>Streptosporangiales</taxon>
        <taxon>Streptosporangiaceae</taxon>
        <taxon>Nonomuraea</taxon>
    </lineage>
</organism>
<evidence type="ECO:0000313" key="4">
    <source>
        <dbReference type="Proteomes" id="UP001499843"/>
    </source>
</evidence>
<sequence length="370" mass="41020">MPPDPSPSFVIPALYQPTPALLSPHADAARAHSTTWARWTGLLDHVDRGGARVWDEARFTSMAIPLLAAYGHPDAAPRELELASDWYVWACWFDDHFTQVFKRPGARVRAKAYLHRLRRFTPPDSPRTPRPANPAERGLADLWPRTFPGSSRGWRLRFAASTQALMRGCLRELEDAGTYRVPEPIEHLGLRRTSGGAAWAADLVERVAGAELPAPVVGTRPVTVLRDTFTDAVHLLNDLYSYWREVGEESAPDNGMLVLRRFLGCGVQEAADRVNELRTSRLRQFEAAVLTELPALIEESGLGTQERGRIARYVQGLRDWQAGACAGHRRSSRYLDLGPASRAARRIELSAGQASAAPAPSDQGMRRQPL</sequence>
<comment type="caution">
    <text evidence="3">The sequence shown here is derived from an EMBL/GenBank/DDBJ whole genome shotgun (WGS) entry which is preliminary data.</text>
</comment>
<keyword evidence="1" id="KW-0456">Lyase</keyword>
<dbReference type="InterPro" id="IPR008949">
    <property type="entry name" value="Isoprenoid_synthase_dom_sf"/>
</dbReference>
<evidence type="ECO:0000256" key="2">
    <source>
        <dbReference type="SAM" id="MobiDB-lite"/>
    </source>
</evidence>
<feature type="region of interest" description="Disordered" evidence="2">
    <location>
        <begin position="349"/>
        <end position="370"/>
    </location>
</feature>
<feature type="region of interest" description="Disordered" evidence="2">
    <location>
        <begin position="120"/>
        <end position="139"/>
    </location>
</feature>
<name>A0ABP5P2Q4_9ACTN</name>
<dbReference type="Proteomes" id="UP001499843">
    <property type="component" value="Unassembled WGS sequence"/>
</dbReference>